<keyword evidence="6" id="KW-0378">Hydrolase</keyword>
<dbReference type="Gene3D" id="3.90.220.20">
    <property type="entry name" value="DNA methylase specificity domains"/>
    <property type="match status" value="2"/>
</dbReference>
<evidence type="ECO:0000313" key="7">
    <source>
        <dbReference type="Proteomes" id="UP001163947"/>
    </source>
</evidence>
<dbReference type="REBASE" id="669395">
    <property type="entry name" value="S.RaeN1ORF13025P"/>
</dbReference>
<comment type="similarity">
    <text evidence="1">Belongs to the type-I restriction system S methylase family.</text>
</comment>
<dbReference type="GO" id="GO:0004519">
    <property type="term" value="F:endonuclease activity"/>
    <property type="evidence" value="ECO:0007669"/>
    <property type="project" value="UniProtKB-KW"/>
</dbReference>
<protein>
    <submittedName>
        <fullName evidence="6">Restriction endonuclease subunit S</fullName>
        <ecNumber evidence="6">3.1.21.-</ecNumber>
    </submittedName>
</protein>
<keyword evidence="6" id="KW-0255">Endonuclease</keyword>
<evidence type="ECO:0000256" key="3">
    <source>
        <dbReference type="ARBA" id="ARBA00023125"/>
    </source>
</evidence>
<dbReference type="PANTHER" id="PTHR43140:SF1">
    <property type="entry name" value="TYPE I RESTRICTION ENZYME ECOKI SPECIFICITY SUBUNIT"/>
    <property type="match status" value="1"/>
</dbReference>
<dbReference type="Pfam" id="PF01420">
    <property type="entry name" value="Methylase_S"/>
    <property type="match status" value="1"/>
</dbReference>
<feature type="domain" description="Type I restriction modification DNA specificity" evidence="5">
    <location>
        <begin position="140"/>
        <end position="257"/>
    </location>
</feature>
<dbReference type="InterPro" id="IPR051212">
    <property type="entry name" value="Type-I_RE_S_subunit"/>
</dbReference>
<dbReference type="GeneID" id="83621357"/>
<evidence type="ECO:0000256" key="1">
    <source>
        <dbReference type="ARBA" id="ARBA00010923"/>
    </source>
</evidence>
<keyword evidence="3" id="KW-0238">DNA-binding</keyword>
<sequence>MKQITLAVPPRDEQCAIARFLDRETAKIDALIGKQEQLIATLREDRTATITHAVAEGLDPDVKMTTSEFPGLRTVPSGWVLTPLKHVCVVRDCKHVTAEFVDDGFPLASIREVQSRYVDLSEAKETTDTFYNLLIEGGRHPRAGDLIFSRNATVGEVAQVPNGSVPFAMGQDVCLLRPDSQELDSEYAWYVLRSGLVRTQIDLMMIGSTFKRINVEEIRSLVITLPPQPEQQTIVDFLDRRCAKIDALIDKANAVIETMREYRSALIADAVTGKIDVRGAV</sequence>
<name>A0AA46SG96_9NOCA</name>
<proteinExistence type="inferred from homology"/>
<evidence type="ECO:0000313" key="6">
    <source>
        <dbReference type="EMBL" id="UYF96606.1"/>
    </source>
</evidence>
<dbReference type="RefSeq" id="WP_263510315.1">
    <property type="nucleotide sequence ID" value="NZ_CP106982.1"/>
</dbReference>
<keyword evidence="6" id="KW-0540">Nuclease</keyword>
<dbReference type="EMBL" id="CP106982">
    <property type="protein sequence ID" value="UYF96606.1"/>
    <property type="molecule type" value="Genomic_DNA"/>
</dbReference>
<dbReference type="GO" id="GO:0009307">
    <property type="term" value="P:DNA restriction-modification system"/>
    <property type="evidence" value="ECO:0007669"/>
    <property type="project" value="UniProtKB-KW"/>
</dbReference>
<dbReference type="SUPFAM" id="SSF116734">
    <property type="entry name" value="DNA methylase specificity domain"/>
    <property type="match status" value="2"/>
</dbReference>
<dbReference type="InterPro" id="IPR044946">
    <property type="entry name" value="Restrct_endonuc_typeI_TRD_sf"/>
</dbReference>
<evidence type="ECO:0000256" key="4">
    <source>
        <dbReference type="ARBA" id="ARBA00038652"/>
    </source>
</evidence>
<gene>
    <name evidence="6" type="ORF">OCS65_13030</name>
</gene>
<keyword evidence="2" id="KW-0680">Restriction system</keyword>
<dbReference type="Proteomes" id="UP001163947">
    <property type="component" value="Chromosome"/>
</dbReference>
<dbReference type="PANTHER" id="PTHR43140">
    <property type="entry name" value="TYPE-1 RESTRICTION ENZYME ECOKI SPECIFICITY PROTEIN"/>
    <property type="match status" value="1"/>
</dbReference>
<reference evidence="6" key="1">
    <citation type="submission" date="2022-09" db="EMBL/GenBank/DDBJ databases">
        <title>The genome sequence of Rhodococcus aetherivorans N1.</title>
        <authorList>
            <person name="Jiang W."/>
        </authorList>
    </citation>
    <scope>NUCLEOTIDE SEQUENCE</scope>
    <source>
        <strain evidence="6">N1</strain>
    </source>
</reference>
<evidence type="ECO:0000256" key="2">
    <source>
        <dbReference type="ARBA" id="ARBA00022747"/>
    </source>
</evidence>
<evidence type="ECO:0000259" key="5">
    <source>
        <dbReference type="Pfam" id="PF01420"/>
    </source>
</evidence>
<dbReference type="GO" id="GO:0003677">
    <property type="term" value="F:DNA binding"/>
    <property type="evidence" value="ECO:0007669"/>
    <property type="project" value="UniProtKB-KW"/>
</dbReference>
<comment type="subunit">
    <text evidence="4">The methyltransferase is composed of M and S polypeptides.</text>
</comment>
<organism evidence="6 7">
    <name type="scientific">Rhodococcus aetherivorans</name>
    <dbReference type="NCBI Taxonomy" id="191292"/>
    <lineage>
        <taxon>Bacteria</taxon>
        <taxon>Bacillati</taxon>
        <taxon>Actinomycetota</taxon>
        <taxon>Actinomycetes</taxon>
        <taxon>Mycobacteriales</taxon>
        <taxon>Nocardiaceae</taxon>
        <taxon>Rhodococcus</taxon>
    </lineage>
</organism>
<dbReference type="InterPro" id="IPR000055">
    <property type="entry name" value="Restrct_endonuc_typeI_TRD"/>
</dbReference>
<dbReference type="AlphaFoldDB" id="A0AA46SG96"/>
<dbReference type="EC" id="3.1.21.-" evidence="6"/>
<dbReference type="GO" id="GO:0016787">
    <property type="term" value="F:hydrolase activity"/>
    <property type="evidence" value="ECO:0007669"/>
    <property type="project" value="UniProtKB-KW"/>
</dbReference>
<accession>A0AA46SG96</accession>